<dbReference type="Gene3D" id="1.10.510.10">
    <property type="entry name" value="Transferase(Phosphotransferase) domain 1"/>
    <property type="match status" value="1"/>
</dbReference>
<name>A0A841EAX2_9ACTN</name>
<evidence type="ECO:0000313" key="2">
    <source>
        <dbReference type="EMBL" id="MBB6000152.1"/>
    </source>
</evidence>
<dbReference type="Pfam" id="PF00069">
    <property type="entry name" value="Pkinase"/>
    <property type="match status" value="1"/>
</dbReference>
<comment type="caution">
    <text evidence="2">The sequence shown here is derived from an EMBL/GenBank/DDBJ whole genome shotgun (WGS) entry which is preliminary data.</text>
</comment>
<dbReference type="InterPro" id="IPR008271">
    <property type="entry name" value="Ser/Thr_kinase_AS"/>
</dbReference>
<proteinExistence type="predicted"/>
<sequence>MKVVEILMPYYERGSVSDALERGERFGVRQSMQIIQAALQGLTEMHDRHGILHRDMKSPNLFLTEDAHTVKIGDLGLASKMNPSGRTPGVRAPHQHRCFRVFSLVG</sequence>
<keyword evidence="2" id="KW-0418">Kinase</keyword>
<dbReference type="PROSITE" id="PS00108">
    <property type="entry name" value="PROTEIN_KINASE_ST"/>
    <property type="match status" value="1"/>
</dbReference>
<dbReference type="InterPro" id="IPR011009">
    <property type="entry name" value="Kinase-like_dom_sf"/>
</dbReference>
<dbReference type="SUPFAM" id="SSF56112">
    <property type="entry name" value="Protein kinase-like (PK-like)"/>
    <property type="match status" value="1"/>
</dbReference>
<dbReference type="PANTHER" id="PTHR24345">
    <property type="entry name" value="SERINE/THREONINE-PROTEIN KINASE PLK"/>
    <property type="match status" value="1"/>
</dbReference>
<keyword evidence="2" id="KW-0723">Serine/threonine-protein kinase</keyword>
<dbReference type="PROSITE" id="PS50011">
    <property type="entry name" value="PROTEIN_KINASE_DOM"/>
    <property type="match status" value="1"/>
</dbReference>
<gene>
    <name evidence="2" type="ORF">HNR25_003903</name>
</gene>
<accession>A0A841EAX2</accession>
<evidence type="ECO:0000313" key="3">
    <source>
        <dbReference type="Proteomes" id="UP000578077"/>
    </source>
</evidence>
<dbReference type="GO" id="GO:0005524">
    <property type="term" value="F:ATP binding"/>
    <property type="evidence" value="ECO:0007669"/>
    <property type="project" value="InterPro"/>
</dbReference>
<dbReference type="AlphaFoldDB" id="A0A841EAX2"/>
<dbReference type="InterPro" id="IPR000719">
    <property type="entry name" value="Prot_kinase_dom"/>
</dbReference>
<keyword evidence="2" id="KW-0808">Transferase</keyword>
<evidence type="ECO:0000259" key="1">
    <source>
        <dbReference type="PROSITE" id="PS50011"/>
    </source>
</evidence>
<protein>
    <submittedName>
        <fullName evidence="2">Serine/threonine protein kinase</fullName>
    </submittedName>
</protein>
<dbReference type="GO" id="GO:0004674">
    <property type="term" value="F:protein serine/threonine kinase activity"/>
    <property type="evidence" value="ECO:0007669"/>
    <property type="project" value="UniProtKB-KW"/>
</dbReference>
<reference evidence="2 3" key="1">
    <citation type="submission" date="2020-08" db="EMBL/GenBank/DDBJ databases">
        <title>Sequencing the genomes of 1000 actinobacteria strains.</title>
        <authorList>
            <person name="Klenk H.-P."/>
        </authorList>
    </citation>
    <scope>NUCLEOTIDE SEQUENCE [LARGE SCALE GENOMIC DNA]</scope>
    <source>
        <strain evidence="2 3">DSM 44593</strain>
    </source>
</reference>
<dbReference type="Proteomes" id="UP000578077">
    <property type="component" value="Unassembled WGS sequence"/>
</dbReference>
<dbReference type="EMBL" id="JACHLY010000001">
    <property type="protein sequence ID" value="MBB6000152.1"/>
    <property type="molecule type" value="Genomic_DNA"/>
</dbReference>
<keyword evidence="3" id="KW-1185">Reference proteome</keyword>
<feature type="domain" description="Protein kinase" evidence="1">
    <location>
        <begin position="1"/>
        <end position="106"/>
    </location>
</feature>
<organism evidence="2 3">
    <name type="scientific">Streptomonospora salina</name>
    <dbReference type="NCBI Taxonomy" id="104205"/>
    <lineage>
        <taxon>Bacteria</taxon>
        <taxon>Bacillati</taxon>
        <taxon>Actinomycetota</taxon>
        <taxon>Actinomycetes</taxon>
        <taxon>Streptosporangiales</taxon>
        <taxon>Nocardiopsidaceae</taxon>
        <taxon>Streptomonospora</taxon>
    </lineage>
</organism>